<dbReference type="AlphaFoldDB" id="A0A7M2GPE1"/>
<accession>A0A7M2GPE1</accession>
<name>A0A7M2GPE1_SPHSA</name>
<keyword evidence="1" id="KW-0614">Plasmid</keyword>
<dbReference type="KEGG" id="sbar:H5V43_22040"/>
<dbReference type="Proteomes" id="UP000593663">
    <property type="component" value="Plasmid p1"/>
</dbReference>
<gene>
    <name evidence="1" type="ORF">H5V43_22040</name>
</gene>
<evidence type="ECO:0000313" key="1">
    <source>
        <dbReference type="EMBL" id="QOT74551.1"/>
    </source>
</evidence>
<sequence length="66" mass="7367">MSAQPESMSLKRRALCSRENAERVASQIFDQGVWPVSIIRTGNALQPFRVSVAPARDDHVEVELLC</sequence>
<geneLocation type="plasmid" evidence="1 2">
    <name>p1</name>
</geneLocation>
<organism evidence="1 2">
    <name type="scientific">Sphingobium fuliginis (strain ATCC 27551)</name>
    <dbReference type="NCBI Taxonomy" id="336203"/>
    <lineage>
        <taxon>Bacteria</taxon>
        <taxon>Pseudomonadati</taxon>
        <taxon>Pseudomonadota</taxon>
        <taxon>Alphaproteobacteria</taxon>
        <taxon>Sphingomonadales</taxon>
        <taxon>Sphingomonadaceae</taxon>
        <taxon>Sphingobium</taxon>
    </lineage>
</organism>
<proteinExistence type="predicted"/>
<dbReference type="RefSeq" id="WP_025549023.1">
    <property type="nucleotide sequence ID" value="NZ_BATN01000031.1"/>
</dbReference>
<reference evidence="2" key="1">
    <citation type="submission" date="2020-08" db="EMBL/GenBank/DDBJ databases">
        <title>Complete genome sequence of Sphingobium barthaii strain KK22, a high-molecular-weight polycyclic aromatic hydrocarbon-degrading soil bacterium.</title>
        <authorList>
            <person name="Mori J.F."/>
            <person name="Kanaly R.A."/>
        </authorList>
    </citation>
    <scope>NUCLEOTIDE SEQUENCE [LARGE SCALE GENOMIC DNA]</scope>
    <source>
        <strain evidence="2">KK22</strain>
        <plasmid evidence="2">p1</plasmid>
    </source>
</reference>
<dbReference type="EMBL" id="CP060037">
    <property type="protein sequence ID" value="QOT74551.1"/>
    <property type="molecule type" value="Genomic_DNA"/>
</dbReference>
<protein>
    <submittedName>
        <fullName evidence="1">Uncharacterized protein</fullName>
    </submittedName>
</protein>
<evidence type="ECO:0000313" key="2">
    <source>
        <dbReference type="Proteomes" id="UP000593663"/>
    </source>
</evidence>